<name>A0A9P4JVA9_9PLEO</name>
<protein>
    <submittedName>
        <fullName evidence="6">Uncharacterized protein</fullName>
    </submittedName>
</protein>
<feature type="transmembrane region" description="Helical" evidence="5">
    <location>
        <begin position="467"/>
        <end position="486"/>
    </location>
</feature>
<feature type="transmembrane region" description="Helical" evidence="5">
    <location>
        <begin position="436"/>
        <end position="455"/>
    </location>
</feature>
<evidence type="ECO:0000256" key="2">
    <source>
        <dbReference type="ARBA" id="ARBA00022692"/>
    </source>
</evidence>
<dbReference type="EMBL" id="ML993847">
    <property type="protein sequence ID" value="KAF2205952.1"/>
    <property type="molecule type" value="Genomic_DNA"/>
</dbReference>
<keyword evidence="2 5" id="KW-0812">Transmembrane</keyword>
<keyword evidence="4 5" id="KW-0472">Membrane</keyword>
<feature type="transmembrane region" description="Helical" evidence="5">
    <location>
        <begin position="175"/>
        <end position="194"/>
    </location>
</feature>
<keyword evidence="7" id="KW-1185">Reference proteome</keyword>
<evidence type="ECO:0000313" key="6">
    <source>
        <dbReference type="EMBL" id="KAF2205952.1"/>
    </source>
</evidence>
<feature type="transmembrane region" description="Helical" evidence="5">
    <location>
        <begin position="327"/>
        <end position="346"/>
    </location>
</feature>
<reference evidence="6" key="1">
    <citation type="journal article" date="2020" name="Stud. Mycol.">
        <title>101 Dothideomycetes genomes: a test case for predicting lifestyles and emergence of pathogens.</title>
        <authorList>
            <person name="Haridas S."/>
            <person name="Albert R."/>
            <person name="Binder M."/>
            <person name="Bloem J."/>
            <person name="Labutti K."/>
            <person name="Salamov A."/>
            <person name="Andreopoulos B."/>
            <person name="Baker S."/>
            <person name="Barry K."/>
            <person name="Bills G."/>
            <person name="Bluhm B."/>
            <person name="Cannon C."/>
            <person name="Castanera R."/>
            <person name="Culley D."/>
            <person name="Daum C."/>
            <person name="Ezra D."/>
            <person name="Gonzalez J."/>
            <person name="Henrissat B."/>
            <person name="Kuo A."/>
            <person name="Liang C."/>
            <person name="Lipzen A."/>
            <person name="Lutzoni F."/>
            <person name="Magnuson J."/>
            <person name="Mondo S."/>
            <person name="Nolan M."/>
            <person name="Ohm R."/>
            <person name="Pangilinan J."/>
            <person name="Park H.-J."/>
            <person name="Ramirez L."/>
            <person name="Alfaro M."/>
            <person name="Sun H."/>
            <person name="Tritt A."/>
            <person name="Yoshinaga Y."/>
            <person name="Zwiers L.-H."/>
            <person name="Turgeon B."/>
            <person name="Goodwin S."/>
            <person name="Spatafora J."/>
            <person name="Crous P."/>
            <person name="Grigoriev I."/>
        </authorList>
    </citation>
    <scope>NUCLEOTIDE SEQUENCE</scope>
    <source>
        <strain evidence="6">ATCC 74209</strain>
    </source>
</reference>
<evidence type="ECO:0000256" key="5">
    <source>
        <dbReference type="SAM" id="Phobius"/>
    </source>
</evidence>
<dbReference type="SUPFAM" id="SSF103473">
    <property type="entry name" value="MFS general substrate transporter"/>
    <property type="match status" value="1"/>
</dbReference>
<evidence type="ECO:0000256" key="1">
    <source>
        <dbReference type="ARBA" id="ARBA00004141"/>
    </source>
</evidence>
<feature type="transmembrane region" description="Helical" evidence="5">
    <location>
        <begin position="141"/>
        <end position="163"/>
    </location>
</feature>
<organism evidence="6 7">
    <name type="scientific">Delitschia confertaspora ATCC 74209</name>
    <dbReference type="NCBI Taxonomy" id="1513339"/>
    <lineage>
        <taxon>Eukaryota</taxon>
        <taxon>Fungi</taxon>
        <taxon>Dikarya</taxon>
        <taxon>Ascomycota</taxon>
        <taxon>Pezizomycotina</taxon>
        <taxon>Dothideomycetes</taxon>
        <taxon>Pleosporomycetidae</taxon>
        <taxon>Pleosporales</taxon>
        <taxon>Delitschiaceae</taxon>
        <taxon>Delitschia</taxon>
    </lineage>
</organism>
<gene>
    <name evidence="6" type="ORF">GQ43DRAFT_490226</name>
</gene>
<dbReference type="InterPro" id="IPR036259">
    <property type="entry name" value="MFS_trans_sf"/>
</dbReference>
<evidence type="ECO:0000256" key="4">
    <source>
        <dbReference type="ARBA" id="ARBA00023136"/>
    </source>
</evidence>
<dbReference type="GO" id="GO:0016020">
    <property type="term" value="C:membrane"/>
    <property type="evidence" value="ECO:0007669"/>
    <property type="project" value="UniProtKB-SubCell"/>
</dbReference>
<sequence>MSYKTIFKRWKSPLWALLLLLILTNLATSLYTLPLNRVIEMRLCLEHYQATEPSAIPLDGLIPEKLCKVDEVQKQLAWLQGIMETTLVVCDFIVTIPFSFLAKRPGGVKLVLWANLVPRIFMSIWAVLVGNYERLFPTKTIIAGPFLAVLGGECVFSSTIFTLTAALTNEYVQRSISYVVAFVGPSLASFTMGLDLWLPFWLNIGLLLLAVPTINLLPGSNTSSTFAIIREAEDTAETGPLLTEQSSTPNKYSNAFEAQDSVIRTCINVIHKFTSLVMGRRNFQIMLVSFLLTALASSDTKLLVQYISKRYEWTFAEATSDTDMTQAGYLLSTKALVNVTLLTVIVPRIIKASSTSKTVHNSEVRLNFLGAEGSIAVSILGVLCVAMSSKFWMLIMSLIIYALGSALPVFTMSLVRSPLIVLADSETYAQDFSIVMLTKTFGSLLGAPLMTVLWVQAIKVGGAGLGLPYFVSASLYFVAAVIVAQLTF</sequence>
<dbReference type="Proteomes" id="UP000799536">
    <property type="component" value="Unassembled WGS sequence"/>
</dbReference>
<feature type="transmembrane region" description="Helical" evidence="5">
    <location>
        <begin position="394"/>
        <end position="415"/>
    </location>
</feature>
<evidence type="ECO:0000256" key="3">
    <source>
        <dbReference type="ARBA" id="ARBA00022989"/>
    </source>
</evidence>
<evidence type="ECO:0000313" key="7">
    <source>
        <dbReference type="Proteomes" id="UP000799536"/>
    </source>
</evidence>
<feature type="transmembrane region" description="Helical" evidence="5">
    <location>
        <begin position="366"/>
        <end position="388"/>
    </location>
</feature>
<feature type="transmembrane region" description="Helical" evidence="5">
    <location>
        <begin position="78"/>
        <end position="98"/>
    </location>
</feature>
<comment type="subcellular location">
    <subcellularLocation>
        <location evidence="1">Membrane</location>
        <topology evidence="1">Multi-pass membrane protein</topology>
    </subcellularLocation>
</comment>
<accession>A0A9P4JVA9</accession>
<proteinExistence type="predicted"/>
<dbReference type="PANTHER" id="PTHR23507:SF8">
    <property type="entry name" value="MFS GENERAL SUBSTRATE TRANSPORTER"/>
    <property type="match status" value="1"/>
</dbReference>
<dbReference type="GO" id="GO:0022857">
    <property type="term" value="F:transmembrane transporter activity"/>
    <property type="evidence" value="ECO:0007669"/>
    <property type="project" value="TreeGrafter"/>
</dbReference>
<keyword evidence="3 5" id="KW-1133">Transmembrane helix</keyword>
<dbReference type="OrthoDB" id="194139at2759"/>
<dbReference type="PANTHER" id="PTHR23507">
    <property type="entry name" value="ZGC:174356"/>
    <property type="match status" value="1"/>
</dbReference>
<feature type="transmembrane region" description="Helical" evidence="5">
    <location>
        <begin position="110"/>
        <end position="129"/>
    </location>
</feature>
<dbReference type="AlphaFoldDB" id="A0A9P4JVA9"/>
<comment type="caution">
    <text evidence="6">The sequence shown here is derived from an EMBL/GenBank/DDBJ whole genome shotgun (WGS) entry which is preliminary data.</text>
</comment>
<feature type="transmembrane region" description="Helical" evidence="5">
    <location>
        <begin position="200"/>
        <end position="217"/>
    </location>
</feature>